<dbReference type="EMBL" id="BAMD01000166">
    <property type="protein sequence ID" value="GAF05940.1"/>
    <property type="molecule type" value="Genomic_DNA"/>
</dbReference>
<dbReference type="OrthoDB" id="955509at2"/>
<dbReference type="STRING" id="869213.GCA_000517085_00752"/>
<evidence type="ECO:0000313" key="2">
    <source>
        <dbReference type="Proteomes" id="UP000019402"/>
    </source>
</evidence>
<accession>W7Y4T0</accession>
<dbReference type="RefSeq" id="WP_027470732.1">
    <property type="nucleotide sequence ID" value="NZ_BAMD01000166.1"/>
</dbReference>
<evidence type="ECO:0000313" key="1">
    <source>
        <dbReference type="EMBL" id="GAF05940.1"/>
    </source>
</evidence>
<sequence length="239" mass="27707">MFKAKLEVNGYERWLTALHYEYFCPVDINEDRYRKFLQKNFPYELSDSYNLAPYNHRSLPLIKQSLLDKELERKCRQNLDDATSSYKMEFWDCYCVGLAEHMSSQGSAPMRIHLRLSPAITRNRSVEDQKVWKVTDISPKSKAFGPGATTEELAYDELYMVDDKNNIIDDVVPGMHVDLVIKTSGCIGKSITIDLSNEKCDYKHNGEIVKDDILKNYVINQNTERVPLEVIKQQPLNNN</sequence>
<organism evidence="1 2">
    <name type="scientific">Saccharicrinis fermentans DSM 9555 = JCM 21142</name>
    <dbReference type="NCBI Taxonomy" id="869213"/>
    <lineage>
        <taxon>Bacteria</taxon>
        <taxon>Pseudomonadati</taxon>
        <taxon>Bacteroidota</taxon>
        <taxon>Bacteroidia</taxon>
        <taxon>Marinilabiliales</taxon>
        <taxon>Marinilabiliaceae</taxon>
        <taxon>Saccharicrinis</taxon>
    </lineage>
</organism>
<reference evidence="1 2" key="1">
    <citation type="journal article" date="2014" name="Genome Announc.">
        <title>Draft Genome Sequence of Cytophaga fermentans JCM 21142T, a Facultative Anaerobe Isolated from Marine Mud.</title>
        <authorList>
            <person name="Starns D."/>
            <person name="Oshima K."/>
            <person name="Suda W."/>
            <person name="Iino T."/>
            <person name="Yuki M."/>
            <person name="Inoue J."/>
            <person name="Kitamura K."/>
            <person name="Iida T."/>
            <person name="Darby A."/>
            <person name="Hattori M."/>
            <person name="Ohkuma M."/>
        </authorList>
    </citation>
    <scope>NUCLEOTIDE SEQUENCE [LARGE SCALE GENOMIC DNA]</scope>
    <source>
        <strain evidence="1 2">JCM 21142</strain>
    </source>
</reference>
<dbReference type="AlphaFoldDB" id="W7Y4T0"/>
<dbReference type="eggNOG" id="ENOG50338CK">
    <property type="taxonomic scope" value="Bacteria"/>
</dbReference>
<keyword evidence="2" id="KW-1185">Reference proteome</keyword>
<dbReference type="Proteomes" id="UP000019402">
    <property type="component" value="Unassembled WGS sequence"/>
</dbReference>
<gene>
    <name evidence="1" type="ORF">JCM21142_134705</name>
</gene>
<comment type="caution">
    <text evidence="1">The sequence shown here is derived from an EMBL/GenBank/DDBJ whole genome shotgun (WGS) entry which is preliminary data.</text>
</comment>
<protein>
    <submittedName>
        <fullName evidence="1">Uncharacterized protein</fullName>
    </submittedName>
</protein>
<dbReference type="GO" id="GO:0033104">
    <property type="term" value="C:type VI protein secretion system complex"/>
    <property type="evidence" value="ECO:0007669"/>
    <property type="project" value="InterPro"/>
</dbReference>
<name>W7Y4T0_9BACT</name>
<dbReference type="InterPro" id="IPR041408">
    <property type="entry name" value="Hcp_Tssd"/>
</dbReference>
<dbReference type="Pfam" id="PF17642">
    <property type="entry name" value="TssD"/>
    <property type="match status" value="1"/>
</dbReference>
<proteinExistence type="predicted"/>